<name>A0A7X4RVI4_9VIBR</name>
<dbReference type="EMBL" id="WEKT01000024">
    <property type="protein sequence ID" value="MZI94179.1"/>
    <property type="molecule type" value="Genomic_DNA"/>
</dbReference>
<evidence type="ECO:0000256" key="4">
    <source>
        <dbReference type="ARBA" id="ARBA00023157"/>
    </source>
</evidence>
<evidence type="ECO:0000313" key="9">
    <source>
        <dbReference type="EMBL" id="MZI94179.1"/>
    </source>
</evidence>
<dbReference type="InterPro" id="IPR013766">
    <property type="entry name" value="Thioredoxin_domain"/>
</dbReference>
<dbReference type="Pfam" id="PF00085">
    <property type="entry name" value="Thioredoxin"/>
    <property type="match status" value="1"/>
</dbReference>
<keyword evidence="3" id="KW-0249">Electron transport</keyword>
<dbReference type="InterPro" id="IPR005746">
    <property type="entry name" value="Thioredoxin"/>
</dbReference>
<reference evidence="9 10" key="1">
    <citation type="submission" date="2019-10" db="EMBL/GenBank/DDBJ databases">
        <title>Vibrio sp. nov. isolated from a shrimp pond.</title>
        <authorList>
            <person name="Gomez-Gil B."/>
            <person name="Enciso-Ibarra J."/>
            <person name="Enciso-Ibarra K."/>
            <person name="Bolan-Mejia C."/>
        </authorList>
    </citation>
    <scope>NUCLEOTIDE SEQUENCE [LARGE SCALE GENOMIC DNA]</scope>
    <source>
        <strain evidence="9 10">CAIM 722</strain>
    </source>
</reference>
<evidence type="ECO:0000256" key="1">
    <source>
        <dbReference type="ARBA" id="ARBA00008987"/>
    </source>
</evidence>
<dbReference type="SUPFAM" id="SSF52833">
    <property type="entry name" value="Thioredoxin-like"/>
    <property type="match status" value="1"/>
</dbReference>
<evidence type="ECO:0000313" key="10">
    <source>
        <dbReference type="Proteomes" id="UP000462621"/>
    </source>
</evidence>
<gene>
    <name evidence="9" type="ORF">F9817_13345</name>
</gene>
<dbReference type="GO" id="GO:0005737">
    <property type="term" value="C:cytoplasm"/>
    <property type="evidence" value="ECO:0007669"/>
    <property type="project" value="TreeGrafter"/>
</dbReference>
<proteinExistence type="inferred from homology"/>
<dbReference type="PROSITE" id="PS51352">
    <property type="entry name" value="THIOREDOXIN_2"/>
    <property type="match status" value="1"/>
</dbReference>
<keyword evidence="4 7" id="KW-1015">Disulfide bond</keyword>
<sequence>MPVLDANTKRFNQVVKQNQGVSLFRFWASWCPPCRMMTKVFQQAQKRTNGLAEFYDVNVDRHTELAEQCRIRSIPTIIIYKNGKEVKRVGGIVMADELQQLVEKYSKNSR</sequence>
<evidence type="ECO:0000256" key="6">
    <source>
        <dbReference type="PIRNR" id="PIRNR000077"/>
    </source>
</evidence>
<dbReference type="InterPro" id="IPR036249">
    <property type="entry name" value="Thioredoxin-like_sf"/>
</dbReference>
<evidence type="ECO:0000256" key="2">
    <source>
        <dbReference type="ARBA" id="ARBA00022448"/>
    </source>
</evidence>
<dbReference type="Gene3D" id="3.40.30.10">
    <property type="entry name" value="Glutaredoxin"/>
    <property type="match status" value="1"/>
</dbReference>
<feature type="domain" description="Thioredoxin" evidence="8">
    <location>
        <begin position="1"/>
        <end position="107"/>
    </location>
</feature>
<evidence type="ECO:0000259" key="8">
    <source>
        <dbReference type="PROSITE" id="PS51352"/>
    </source>
</evidence>
<evidence type="ECO:0000256" key="7">
    <source>
        <dbReference type="PIRSR" id="PIRSR000077-4"/>
    </source>
</evidence>
<dbReference type="Proteomes" id="UP000462621">
    <property type="component" value="Unassembled WGS sequence"/>
</dbReference>
<evidence type="ECO:0000256" key="3">
    <source>
        <dbReference type="ARBA" id="ARBA00022982"/>
    </source>
</evidence>
<dbReference type="PRINTS" id="PR00421">
    <property type="entry name" value="THIOREDOXIN"/>
</dbReference>
<feature type="disulfide bond" description="Redox-active" evidence="7">
    <location>
        <begin position="31"/>
        <end position="34"/>
    </location>
</feature>
<dbReference type="RefSeq" id="WP_161156336.1">
    <property type="nucleotide sequence ID" value="NZ_WEKT01000024.1"/>
</dbReference>
<dbReference type="PANTHER" id="PTHR45663">
    <property type="entry name" value="GEO12009P1"/>
    <property type="match status" value="1"/>
</dbReference>
<protein>
    <recommendedName>
        <fullName evidence="6">Thioredoxin</fullName>
    </recommendedName>
</protein>
<dbReference type="GO" id="GO:0015035">
    <property type="term" value="F:protein-disulfide reductase activity"/>
    <property type="evidence" value="ECO:0007669"/>
    <property type="project" value="InterPro"/>
</dbReference>
<evidence type="ECO:0000256" key="5">
    <source>
        <dbReference type="ARBA" id="ARBA00023284"/>
    </source>
</evidence>
<dbReference type="AlphaFoldDB" id="A0A7X4RVI4"/>
<comment type="caution">
    <text evidence="9">The sequence shown here is derived from an EMBL/GenBank/DDBJ whole genome shotgun (WGS) entry which is preliminary data.</text>
</comment>
<comment type="similarity">
    <text evidence="1 6">Belongs to the thioredoxin family.</text>
</comment>
<dbReference type="PANTHER" id="PTHR45663:SF11">
    <property type="entry name" value="GEO12009P1"/>
    <property type="match status" value="1"/>
</dbReference>
<organism evidence="9 10">
    <name type="scientific">Vibrio eleionomae</name>
    <dbReference type="NCBI Taxonomy" id="2653505"/>
    <lineage>
        <taxon>Bacteria</taxon>
        <taxon>Pseudomonadati</taxon>
        <taxon>Pseudomonadota</taxon>
        <taxon>Gammaproteobacteria</taxon>
        <taxon>Vibrionales</taxon>
        <taxon>Vibrionaceae</taxon>
        <taxon>Vibrio</taxon>
    </lineage>
</organism>
<dbReference type="CDD" id="cd02947">
    <property type="entry name" value="TRX_family"/>
    <property type="match status" value="1"/>
</dbReference>
<accession>A0A7X4RVI4</accession>
<dbReference type="PIRSF" id="PIRSF000077">
    <property type="entry name" value="Thioredoxin"/>
    <property type="match status" value="1"/>
</dbReference>
<keyword evidence="5 7" id="KW-0676">Redox-active center</keyword>
<keyword evidence="2" id="KW-0813">Transport</keyword>
<keyword evidence="10" id="KW-1185">Reference proteome</keyword>